<sequence>MMAKAKEILDEMKWKDYLLINQSLMKREEHVGKSLHASRRIASIA</sequence>
<dbReference type="AlphaFoldDB" id="A0A2R9SU70"/>
<proteinExistence type="predicted"/>
<protein>
    <submittedName>
        <fullName evidence="1">Uncharacterized protein</fullName>
    </submittedName>
</protein>
<accession>A0A2R9SU70</accession>
<keyword evidence="2" id="KW-1185">Reference proteome</keyword>
<gene>
    <name evidence="1" type="ORF">PVOR_18719</name>
</gene>
<dbReference type="KEGG" id="pvo:PVOR_18719"/>
<dbReference type="Proteomes" id="UP000003094">
    <property type="component" value="Unassembled WGS sequence"/>
</dbReference>
<comment type="caution">
    <text evidence="1">The sequence shown here is derived from an EMBL/GenBank/DDBJ whole genome shotgun (WGS) entry which is preliminary data.</text>
</comment>
<dbReference type="EMBL" id="ADHJ01000025">
    <property type="protein sequence ID" value="EFU40908.1"/>
    <property type="molecule type" value="Genomic_DNA"/>
</dbReference>
<evidence type="ECO:0000313" key="2">
    <source>
        <dbReference type="Proteomes" id="UP000003094"/>
    </source>
</evidence>
<reference evidence="1 2" key="1">
    <citation type="journal article" date="2010" name="BMC Genomics">
        <title>Genome sequence of the pattern forming Paenibacillus vortex bacterium reveals potential for thriving in complex environments.</title>
        <authorList>
            <person name="Sirota-Madi A."/>
            <person name="Olender T."/>
            <person name="Helman Y."/>
            <person name="Ingham C."/>
            <person name="Brainis I."/>
            <person name="Roth D."/>
            <person name="Hagi E."/>
            <person name="Brodsky L."/>
            <person name="Leshkowitz D."/>
            <person name="Galatenko V."/>
            <person name="Nikolaev V."/>
            <person name="Mugasimangalam R.C."/>
            <person name="Bransburg-Zabary S."/>
            <person name="Gutnick D.L."/>
            <person name="Lancet D."/>
            <person name="Ben-Jacob E."/>
        </authorList>
    </citation>
    <scope>NUCLEOTIDE SEQUENCE [LARGE SCALE GENOMIC DNA]</scope>
    <source>
        <strain evidence="1 2">V453</strain>
    </source>
</reference>
<evidence type="ECO:0000313" key="1">
    <source>
        <dbReference type="EMBL" id="EFU40908.1"/>
    </source>
</evidence>
<name>A0A2R9SU70_9BACL</name>
<organism evidence="1 2">
    <name type="scientific">Paenibacillus vortex V453</name>
    <dbReference type="NCBI Taxonomy" id="715225"/>
    <lineage>
        <taxon>Bacteria</taxon>
        <taxon>Bacillati</taxon>
        <taxon>Bacillota</taxon>
        <taxon>Bacilli</taxon>
        <taxon>Bacillales</taxon>
        <taxon>Paenibacillaceae</taxon>
        <taxon>Paenibacillus</taxon>
    </lineage>
</organism>